<organism evidence="2 3">
    <name type="scientific">Desulfolutivibrio sulfodismutans</name>
    <dbReference type="NCBI Taxonomy" id="63561"/>
    <lineage>
        <taxon>Bacteria</taxon>
        <taxon>Pseudomonadati</taxon>
        <taxon>Thermodesulfobacteriota</taxon>
        <taxon>Desulfovibrionia</taxon>
        <taxon>Desulfovibrionales</taxon>
        <taxon>Desulfovibrionaceae</taxon>
        <taxon>Desulfolutivibrio</taxon>
    </lineage>
</organism>
<feature type="region of interest" description="Disordered" evidence="1">
    <location>
        <begin position="231"/>
        <end position="257"/>
    </location>
</feature>
<dbReference type="EMBL" id="JAAGRQ010000061">
    <property type="protein sequence ID" value="NDY57761.1"/>
    <property type="molecule type" value="Genomic_DNA"/>
</dbReference>
<comment type="caution">
    <text evidence="2">The sequence shown here is derived from an EMBL/GenBank/DDBJ whole genome shotgun (WGS) entry which is preliminary data.</text>
</comment>
<dbReference type="AlphaFoldDB" id="A0A7K3NNJ9"/>
<dbReference type="Pfam" id="PF08811">
    <property type="entry name" value="DUF1800"/>
    <property type="match status" value="1"/>
</dbReference>
<protein>
    <submittedName>
        <fullName evidence="2">DUF1800 domain-containing protein</fullName>
    </submittedName>
</protein>
<evidence type="ECO:0000313" key="2">
    <source>
        <dbReference type="EMBL" id="NDY57761.1"/>
    </source>
</evidence>
<evidence type="ECO:0000256" key="1">
    <source>
        <dbReference type="SAM" id="MobiDB-lite"/>
    </source>
</evidence>
<gene>
    <name evidence="2" type="ORF">G3N56_13575</name>
</gene>
<proteinExistence type="predicted"/>
<dbReference type="Proteomes" id="UP000469724">
    <property type="component" value="Unassembled WGS sequence"/>
</dbReference>
<evidence type="ECO:0000313" key="3">
    <source>
        <dbReference type="Proteomes" id="UP000469724"/>
    </source>
</evidence>
<reference evidence="2 3" key="1">
    <citation type="submission" date="2020-02" db="EMBL/GenBank/DDBJ databases">
        <title>Comparative genomics of sulfur disproportionating microorganisms.</title>
        <authorList>
            <person name="Ward L.M."/>
            <person name="Bertran E."/>
            <person name="Johnston D.T."/>
        </authorList>
    </citation>
    <scope>NUCLEOTIDE SEQUENCE [LARGE SCALE GENOMIC DNA]</scope>
    <source>
        <strain evidence="2 3">DSM 3696</strain>
    </source>
</reference>
<keyword evidence="3" id="KW-1185">Reference proteome</keyword>
<dbReference type="InterPro" id="IPR014917">
    <property type="entry name" value="DUF1800"/>
</dbReference>
<dbReference type="RefSeq" id="WP_163302844.1">
    <property type="nucleotide sequence ID" value="NZ_JAAGRQ010000061.1"/>
</dbReference>
<accession>A0A7K3NNJ9</accession>
<name>A0A7K3NNJ9_9BACT</name>
<sequence>MGRDYTTFRARRAPHGLFRGATVLLPLAAVLAFAFSPAVSRAAEMSPDQKILHVINRLTYGPAPGDVERVRGMGVAAFIAEQLEPDAIPQSKELSARLEALSTTRLGTVELFREYGPTPDKSGGLGPSQVLAARDRAGIVSREAADARLLRAVADPAQLRELLVDFWYNHFNVDAGKGLARLWAGAYEREAIRPYVLGRFLDLLAATAMHPAMLIALENWRNVAPRGEAAASASAEPAALGPQNGDDRQNETPAPAETDVQGINTTYAATLLAAHTLGDATAFSATDVTALARVFTGWRIGAPRSETDKNGFVFDQKAHDPTDKSFLGATIQGGGMAEGAAALRFLAEHPATAGHVCRRLAAYFLAGEPSPGLVKRLSAVFLQSGGEIRAVLTTLFSDAEFFDEKRYMAGFKSPLRHVVSAIRATGAMPDAPTPLAGVLGRMEMPLYHCPDPAGFALAPAGAPTARDMAARVSFAADLASGRLPLWAELPKGLAPQSLLAALGRAQAAQTAETPGAKTSGKTKSAGKRAAQAAASAKGRNEPAHDAAIILSGPDFVRY</sequence>